<gene>
    <name evidence="1" type="ORF">OPT61_g6624</name>
</gene>
<evidence type="ECO:0000313" key="2">
    <source>
        <dbReference type="Proteomes" id="UP001153331"/>
    </source>
</evidence>
<keyword evidence="2" id="KW-1185">Reference proteome</keyword>
<organism evidence="1 2">
    <name type="scientific">Boeremia exigua</name>
    <dbReference type="NCBI Taxonomy" id="749465"/>
    <lineage>
        <taxon>Eukaryota</taxon>
        <taxon>Fungi</taxon>
        <taxon>Dikarya</taxon>
        <taxon>Ascomycota</taxon>
        <taxon>Pezizomycotina</taxon>
        <taxon>Dothideomycetes</taxon>
        <taxon>Pleosporomycetidae</taxon>
        <taxon>Pleosporales</taxon>
        <taxon>Pleosporineae</taxon>
        <taxon>Didymellaceae</taxon>
        <taxon>Boeremia</taxon>
    </lineage>
</organism>
<accession>A0ACC2I648</accession>
<evidence type="ECO:0000313" key="1">
    <source>
        <dbReference type="EMBL" id="KAJ8110563.1"/>
    </source>
</evidence>
<reference evidence="1" key="1">
    <citation type="submission" date="2022-11" db="EMBL/GenBank/DDBJ databases">
        <title>Genome Sequence of Boeremia exigua.</title>
        <authorList>
            <person name="Buettner E."/>
        </authorList>
    </citation>
    <scope>NUCLEOTIDE SEQUENCE</scope>
    <source>
        <strain evidence="1">CU02</strain>
    </source>
</reference>
<proteinExistence type="predicted"/>
<dbReference type="EMBL" id="JAPHNI010000487">
    <property type="protein sequence ID" value="KAJ8110563.1"/>
    <property type="molecule type" value="Genomic_DNA"/>
</dbReference>
<protein>
    <submittedName>
        <fullName evidence="1">Uncharacterized protein</fullName>
    </submittedName>
</protein>
<name>A0ACC2I648_9PLEO</name>
<comment type="caution">
    <text evidence="1">The sequence shown here is derived from an EMBL/GenBank/DDBJ whole genome shotgun (WGS) entry which is preliminary data.</text>
</comment>
<sequence length="343" mass="38953">MDSNYPRNNRTYALSEPVHPRILTKEEKLRVVELEKEKREAKRRLENLEELLEVLEEENERLEKQTGYSMWRSQHPQFAASSSATPRASPMPRFPPVLDIDVCDDELPELVSYWFAILIASKRALLENPDIFTPITSAAPSGFPSHSELTGLIEVDFVYLDSLYEFRHWNALKNKNGRKFRDCDVQLLDDGKMSLIDLFKRGAVKSSWYKRLPFRYSAPFLENEQREIGKAKTALPQRLPETATPRSFSAQPVPRDSCVSCSLNNSPRYLPTASTVKGKKPEANLNKIKEDLEELAGLVEEYQACYNRIGAKAESVDDSLVDVGDLGEASGSRAKGKERARDV</sequence>
<dbReference type="Proteomes" id="UP001153331">
    <property type="component" value="Unassembled WGS sequence"/>
</dbReference>